<dbReference type="Proteomes" id="UP000183180">
    <property type="component" value="Unassembled WGS sequence"/>
</dbReference>
<protein>
    <submittedName>
        <fullName evidence="1">Uncharacterized protein</fullName>
    </submittedName>
</protein>
<evidence type="ECO:0000313" key="2">
    <source>
        <dbReference type="Proteomes" id="UP000183180"/>
    </source>
</evidence>
<dbReference type="AlphaFoldDB" id="A0A1H2IE18"/>
<name>A0A1H2IE18_9ACTN</name>
<reference evidence="1 2" key="1">
    <citation type="submission" date="2016-10" db="EMBL/GenBank/DDBJ databases">
        <authorList>
            <person name="de Groot N.N."/>
        </authorList>
    </citation>
    <scope>NUCLEOTIDE SEQUENCE [LARGE SCALE GENOMIC DNA]</scope>
    <source>
        <strain evidence="1 2">DSM 44215</strain>
    </source>
</reference>
<dbReference type="EMBL" id="FNLM01000034">
    <property type="protein sequence ID" value="SDU42314.1"/>
    <property type="molecule type" value="Genomic_DNA"/>
</dbReference>
<gene>
    <name evidence="1" type="ORF">SAMN04488548_1341071</name>
</gene>
<organism evidence="1 2">
    <name type="scientific">Gordonia westfalica</name>
    <dbReference type="NCBI Taxonomy" id="158898"/>
    <lineage>
        <taxon>Bacteria</taxon>
        <taxon>Bacillati</taxon>
        <taxon>Actinomycetota</taxon>
        <taxon>Actinomycetes</taxon>
        <taxon>Mycobacteriales</taxon>
        <taxon>Gordoniaceae</taxon>
        <taxon>Gordonia</taxon>
    </lineage>
</organism>
<proteinExistence type="predicted"/>
<sequence length="126" mass="13661">MQRHRPVREVHGGPAASALLVERTFGDHQRRDVGDGVVDDETVAVGDEVDGLVEVPRRRRVDGDERHVGVVFAGIREPVDGVACLGERIVTVGLVDTELVADTGEVDVGGEEEARHVWNPSARVPR</sequence>
<evidence type="ECO:0000313" key="1">
    <source>
        <dbReference type="EMBL" id="SDU42314.1"/>
    </source>
</evidence>
<accession>A0A1H2IE18</accession>